<feature type="region of interest" description="Disordered" evidence="2">
    <location>
        <begin position="512"/>
        <end position="545"/>
    </location>
</feature>
<dbReference type="InterPro" id="IPR036397">
    <property type="entry name" value="RNaseH_sf"/>
</dbReference>
<organism evidence="5 6">
    <name type="scientific">Photinus pyralis</name>
    <name type="common">Common eastern firefly</name>
    <name type="synonym">Lampyris pyralis</name>
    <dbReference type="NCBI Taxonomy" id="7054"/>
    <lineage>
        <taxon>Eukaryota</taxon>
        <taxon>Metazoa</taxon>
        <taxon>Ecdysozoa</taxon>
        <taxon>Arthropoda</taxon>
        <taxon>Hexapoda</taxon>
        <taxon>Insecta</taxon>
        <taxon>Pterygota</taxon>
        <taxon>Neoptera</taxon>
        <taxon>Endopterygota</taxon>
        <taxon>Coleoptera</taxon>
        <taxon>Polyphaga</taxon>
        <taxon>Elateriformia</taxon>
        <taxon>Elateroidea</taxon>
        <taxon>Lampyridae</taxon>
        <taxon>Lampyrinae</taxon>
        <taxon>Photinus</taxon>
    </lineage>
</organism>
<keyword evidence="6" id="KW-1185">Reference proteome</keyword>
<dbReference type="InterPro" id="IPR050863">
    <property type="entry name" value="CenT-Element_Derived"/>
</dbReference>
<dbReference type="CDD" id="cd15517">
    <property type="entry name" value="PHD_TCF19_like"/>
    <property type="match status" value="1"/>
</dbReference>
<name>A0A5N4B123_PHOPY</name>
<dbReference type="Gene3D" id="3.30.420.10">
    <property type="entry name" value="Ribonuclease H-like superfamily/Ribonuclease H"/>
    <property type="match status" value="1"/>
</dbReference>
<accession>A0A5N4B123</accession>
<dbReference type="AlphaFoldDB" id="A0A5N4B123"/>
<evidence type="ECO:0000313" key="6">
    <source>
        <dbReference type="Proteomes" id="UP000327044"/>
    </source>
</evidence>
<feature type="domain" description="HTH psq-type" evidence="4">
    <location>
        <begin position="15"/>
        <end position="51"/>
    </location>
</feature>
<dbReference type="Pfam" id="PF03184">
    <property type="entry name" value="DDE_1"/>
    <property type="match status" value="1"/>
</dbReference>
<comment type="caution">
    <text evidence="5">The sequence shown here is derived from an EMBL/GenBank/DDBJ whole genome shotgun (WGS) entry which is preliminary data.</text>
</comment>
<dbReference type="Proteomes" id="UP000327044">
    <property type="component" value="Unassembled WGS sequence"/>
</dbReference>
<protein>
    <recommendedName>
        <fullName evidence="7">DDE-1 domain-containing protein</fullName>
    </recommendedName>
</protein>
<evidence type="ECO:0000313" key="5">
    <source>
        <dbReference type="EMBL" id="KAB0803218.1"/>
    </source>
</evidence>
<gene>
    <name evidence="5" type="ORF">PPYR_00188</name>
</gene>
<dbReference type="InterPro" id="IPR009057">
    <property type="entry name" value="Homeodomain-like_sf"/>
</dbReference>
<dbReference type="Gene3D" id="1.10.10.60">
    <property type="entry name" value="Homeodomain-like"/>
    <property type="match status" value="1"/>
</dbReference>
<dbReference type="GO" id="GO:0005634">
    <property type="term" value="C:nucleus"/>
    <property type="evidence" value="ECO:0007669"/>
    <property type="project" value="UniProtKB-SubCell"/>
</dbReference>
<dbReference type="InterPro" id="IPR011011">
    <property type="entry name" value="Znf_FYVE_PHD"/>
</dbReference>
<dbReference type="Pfam" id="PF05225">
    <property type="entry name" value="HTH_psq"/>
    <property type="match status" value="1"/>
</dbReference>
<dbReference type="InterPro" id="IPR007889">
    <property type="entry name" value="HTH_Psq"/>
</dbReference>
<dbReference type="PANTHER" id="PTHR19303:SF74">
    <property type="entry name" value="POGO TRANSPOSABLE ELEMENT WITH KRAB DOMAIN"/>
    <property type="match status" value="1"/>
</dbReference>
<dbReference type="PANTHER" id="PTHR19303">
    <property type="entry name" value="TRANSPOSON"/>
    <property type="match status" value="1"/>
</dbReference>
<proteinExistence type="predicted"/>
<evidence type="ECO:0008006" key="7">
    <source>
        <dbReference type="Google" id="ProtNLM"/>
    </source>
</evidence>
<reference evidence="5 6" key="1">
    <citation type="journal article" date="2018" name="Elife">
        <title>Firefly genomes illuminate parallel origins of bioluminescence in beetles.</title>
        <authorList>
            <person name="Fallon T.R."/>
            <person name="Lower S.E."/>
            <person name="Chang C.H."/>
            <person name="Bessho-Uehara M."/>
            <person name="Martin G.J."/>
            <person name="Bewick A.J."/>
            <person name="Behringer M."/>
            <person name="Debat H.J."/>
            <person name="Wong I."/>
            <person name="Day J.C."/>
            <person name="Suvorov A."/>
            <person name="Silva C.J."/>
            <person name="Stanger-Hall K.F."/>
            <person name="Hall D.W."/>
            <person name="Schmitz R.J."/>
            <person name="Nelson D.R."/>
            <person name="Lewis S.M."/>
            <person name="Shigenobu S."/>
            <person name="Bybee S.M."/>
            <person name="Larracuente A.M."/>
            <person name="Oba Y."/>
            <person name="Weng J.K."/>
        </authorList>
    </citation>
    <scope>NUCLEOTIDE SEQUENCE [LARGE SCALE GENOMIC DNA]</scope>
    <source>
        <strain evidence="5">1611_PpyrPB1</strain>
        <tissue evidence="5">Whole body</tissue>
    </source>
</reference>
<dbReference type="SUPFAM" id="SSF57903">
    <property type="entry name" value="FYVE/PHD zinc finger"/>
    <property type="match status" value="1"/>
</dbReference>
<evidence type="ECO:0000259" key="3">
    <source>
        <dbReference type="Pfam" id="PF03184"/>
    </source>
</evidence>
<sequence length="605" mass="68605">MPRNRARTTKRGPTQDIIERASDLVRTQNMSVRKAAKTYDVCHVTLQRFINKQKSSANPQMGYKPHNKVFTAELEAELAEYLKSSANIFYGLTPKEVRNLAYKYAVANERKFPHKWHEFQMAGRDWFTDFMKRNPTLSIRSPESTSIARACNFNEVNVGRFFDQLSSVMQKYGFEPQNMYNLDETGVTTAPKPDKIVALKGVKQVGGINSHERGTLVTLCVAVNAVGNLIPPMFIFPRKNYHDHFLADGPVGSIGAANGSGWMQSAEFLVFLKHFVKHARPSLENKILLLLDNHDSHIQIQVIDFCRENGIVLLSFPPHTSHKLQPLDRSVYGPLKKYFNTSADDWRKTHPGERMNIYHLPSLVKKALPLAATPSNIQAGFKCSGIYPFNRFIFPAHEFAPAEVTDRPMEEAGDLHDNVTEQPFPGETTPPPVLPVSRTTTPPVELNSEAQISREINDETNKNIYAAGPSNSRNSSIISLKEIRPLPKAKFDKPKRKGRASMKSAIWTDTPEKKQLEQRKQKNVPKRNFANSKNGKLVKKRKTTTPVHDVSSSEEEECFCLVCVEPWSSSTNREVWVQCLSCKRWSHQKCTKGDDLYYCHNCESE</sequence>
<evidence type="ECO:0000259" key="4">
    <source>
        <dbReference type="Pfam" id="PF05225"/>
    </source>
</evidence>
<dbReference type="InterPro" id="IPR004875">
    <property type="entry name" value="DDE_SF_endonuclease_dom"/>
</dbReference>
<comment type="subcellular location">
    <subcellularLocation>
        <location evidence="1">Nucleus</location>
    </subcellularLocation>
</comment>
<dbReference type="EMBL" id="VVIM01000001">
    <property type="protein sequence ID" value="KAB0803218.1"/>
    <property type="molecule type" value="Genomic_DNA"/>
</dbReference>
<dbReference type="GO" id="GO:0003677">
    <property type="term" value="F:DNA binding"/>
    <property type="evidence" value="ECO:0007669"/>
    <property type="project" value="InterPro"/>
</dbReference>
<feature type="domain" description="DDE-1" evidence="3">
    <location>
        <begin position="216"/>
        <end position="342"/>
    </location>
</feature>
<evidence type="ECO:0000256" key="2">
    <source>
        <dbReference type="SAM" id="MobiDB-lite"/>
    </source>
</evidence>
<dbReference type="InParanoid" id="A0A5N4B123"/>
<evidence type="ECO:0000256" key="1">
    <source>
        <dbReference type="ARBA" id="ARBA00004123"/>
    </source>
</evidence>
<dbReference type="SUPFAM" id="SSF46689">
    <property type="entry name" value="Homeodomain-like"/>
    <property type="match status" value="1"/>
</dbReference>